<name>A0A1G6DJP6_9STRE</name>
<sequence>MTMYKEYNTNQLSLELNLAYDIPMNHEVRLISLFVDSIPNHVLLEEKSHTG</sequence>
<reference evidence="1 2" key="1">
    <citation type="submission" date="2016-10" db="EMBL/GenBank/DDBJ databases">
        <authorList>
            <person name="de Groot N.N."/>
        </authorList>
    </citation>
    <scope>NUCLEOTIDE SEQUENCE [LARGE SCALE GENOMIC DNA]</scope>
    <source>
        <strain evidence="1 2">A-4</strain>
    </source>
</reference>
<dbReference type="EMBL" id="FMXP01000041">
    <property type="protein sequence ID" value="SDB45417.1"/>
    <property type="molecule type" value="Genomic_DNA"/>
</dbReference>
<gene>
    <name evidence="1" type="ORF">SAMN02910293_02264</name>
</gene>
<proteinExistence type="predicted"/>
<protein>
    <recommendedName>
        <fullName evidence="3">Transposase</fullName>
    </recommendedName>
</protein>
<dbReference type="AlphaFoldDB" id="A0A1G6DJP6"/>
<dbReference type="eggNOG" id="ENOG502ZDRY">
    <property type="taxonomic scope" value="Bacteria"/>
</dbReference>
<evidence type="ECO:0008006" key="3">
    <source>
        <dbReference type="Google" id="ProtNLM"/>
    </source>
</evidence>
<accession>A0A1G6DJP6</accession>
<keyword evidence="2" id="KW-1185">Reference proteome</keyword>
<evidence type="ECO:0000313" key="2">
    <source>
        <dbReference type="Proteomes" id="UP000182508"/>
    </source>
</evidence>
<dbReference type="STRING" id="439219.SAMN02910293_01218"/>
<feature type="non-terminal residue" evidence="1">
    <location>
        <position position="51"/>
    </location>
</feature>
<organism evidence="1 2">
    <name type="scientific">Streptococcus henryi</name>
    <dbReference type="NCBI Taxonomy" id="439219"/>
    <lineage>
        <taxon>Bacteria</taxon>
        <taxon>Bacillati</taxon>
        <taxon>Bacillota</taxon>
        <taxon>Bacilli</taxon>
        <taxon>Lactobacillales</taxon>
        <taxon>Streptococcaceae</taxon>
        <taxon>Streptococcus</taxon>
    </lineage>
</organism>
<evidence type="ECO:0000313" key="1">
    <source>
        <dbReference type="EMBL" id="SDB45417.1"/>
    </source>
</evidence>
<dbReference type="Proteomes" id="UP000182508">
    <property type="component" value="Unassembled WGS sequence"/>
</dbReference>